<evidence type="ECO:0000313" key="4">
    <source>
        <dbReference type="Proteomes" id="UP000253436"/>
    </source>
</evidence>
<protein>
    <submittedName>
        <fullName evidence="3">ABC-type Fe3+-hydroxamate transport system substrate-binding protein</fullName>
    </submittedName>
</protein>
<name>A0A368ZKA5_9FLAO</name>
<comment type="caution">
    <text evidence="3">The sequence shown here is derived from an EMBL/GenBank/DDBJ whole genome shotgun (WGS) entry which is preliminary data.</text>
</comment>
<dbReference type="InterPro" id="IPR054828">
    <property type="entry name" value="Vit_B12_bind_prot"/>
</dbReference>
<dbReference type="InterPro" id="IPR002491">
    <property type="entry name" value="ABC_transptr_periplasmic_BD"/>
</dbReference>
<dbReference type="PANTHER" id="PTHR30535">
    <property type="entry name" value="VITAMIN B12-BINDING PROTEIN"/>
    <property type="match status" value="1"/>
</dbReference>
<gene>
    <name evidence="3" type="ORF">DFQ08_10285</name>
</gene>
<dbReference type="PANTHER" id="PTHR30535:SF34">
    <property type="entry name" value="MOLYBDATE-BINDING PROTEIN MOLA"/>
    <property type="match status" value="1"/>
</dbReference>
<reference evidence="3 4" key="1">
    <citation type="submission" date="2018-07" db="EMBL/GenBank/DDBJ databases">
        <title>Genomic Encyclopedia of Type Strains, Phase III (KMG-III): the genomes of soil and plant-associated and newly described type strains.</title>
        <authorList>
            <person name="Whitman W."/>
        </authorList>
    </citation>
    <scope>NUCLEOTIDE SEQUENCE [LARGE SCALE GENOMIC DNA]</scope>
    <source>
        <strain evidence="3 4">CECT 7958</strain>
    </source>
</reference>
<evidence type="ECO:0000313" key="3">
    <source>
        <dbReference type="EMBL" id="RCW92065.1"/>
    </source>
</evidence>
<dbReference type="Proteomes" id="UP000253436">
    <property type="component" value="Unassembled WGS sequence"/>
</dbReference>
<proteinExistence type="predicted"/>
<accession>A0A368ZKA5</accession>
<dbReference type="NCBIfam" id="NF038402">
    <property type="entry name" value="TroA_like"/>
    <property type="match status" value="1"/>
</dbReference>
<dbReference type="Gene3D" id="3.40.50.1980">
    <property type="entry name" value="Nitrogenase molybdenum iron protein domain"/>
    <property type="match status" value="2"/>
</dbReference>
<dbReference type="OrthoDB" id="9816357at2"/>
<keyword evidence="4" id="KW-1185">Reference proteome</keyword>
<dbReference type="GO" id="GO:0071281">
    <property type="term" value="P:cellular response to iron ion"/>
    <property type="evidence" value="ECO:0007669"/>
    <property type="project" value="TreeGrafter"/>
</dbReference>
<evidence type="ECO:0000259" key="2">
    <source>
        <dbReference type="PROSITE" id="PS50983"/>
    </source>
</evidence>
<dbReference type="InterPro" id="IPR050902">
    <property type="entry name" value="ABC_Transporter_SBP"/>
</dbReference>
<dbReference type="SUPFAM" id="SSF53807">
    <property type="entry name" value="Helical backbone' metal receptor"/>
    <property type="match status" value="1"/>
</dbReference>
<dbReference type="EMBL" id="QPJO01000002">
    <property type="protein sequence ID" value="RCW92065.1"/>
    <property type="molecule type" value="Genomic_DNA"/>
</dbReference>
<dbReference type="RefSeq" id="WP_114308756.1">
    <property type="nucleotide sequence ID" value="NZ_QPJO01000002.1"/>
</dbReference>
<evidence type="ECO:0000256" key="1">
    <source>
        <dbReference type="ARBA" id="ARBA00022729"/>
    </source>
</evidence>
<organism evidence="3 4">
    <name type="scientific">Winogradskyella arenosi</name>
    <dbReference type="NCBI Taxonomy" id="533325"/>
    <lineage>
        <taxon>Bacteria</taxon>
        <taxon>Pseudomonadati</taxon>
        <taxon>Bacteroidota</taxon>
        <taxon>Flavobacteriia</taxon>
        <taxon>Flavobacteriales</taxon>
        <taxon>Flavobacteriaceae</taxon>
        <taxon>Winogradskyella</taxon>
    </lineage>
</organism>
<dbReference type="AlphaFoldDB" id="A0A368ZKA5"/>
<dbReference type="Pfam" id="PF01497">
    <property type="entry name" value="Peripla_BP_2"/>
    <property type="match status" value="1"/>
</dbReference>
<keyword evidence="1" id="KW-0732">Signal</keyword>
<feature type="domain" description="Fe/B12 periplasmic-binding" evidence="2">
    <location>
        <begin position="19"/>
        <end position="259"/>
    </location>
</feature>
<sequence>MTYKDQLQRTIQLESTPRRIVSLVPSQTELLVDLGLEARLVGVTKFCVHPKHLCISKPVVGGTKRVHFDKIKALNPDIILCNKEENTKEMIVELEAIAPVHISEIYNLEDTFSLITMYGELFSVAASAEDLIADIQVERKAFQLQYQFKDQPKATYFIWKKPWMVAASDNFIDVMLNEAGFSNAFKHEGRYPEIDLEHPALQAADVIFLSSEPFPFKASDVEAFQLKFPEKSVKIVDGEMFSWYGSRLLKAYTYFKSLH</sequence>
<dbReference type="PROSITE" id="PS50983">
    <property type="entry name" value="FE_B12_PBP"/>
    <property type="match status" value="1"/>
</dbReference>